<dbReference type="AlphaFoldDB" id="A0A4Q1C7M3"/>
<evidence type="ECO:0000313" key="2">
    <source>
        <dbReference type="EMBL" id="RXK54830.1"/>
    </source>
</evidence>
<keyword evidence="1" id="KW-1133">Transmembrane helix</keyword>
<accession>A0A4Q1C7M3</accession>
<organism evidence="2 3">
    <name type="scientific">Oleiharenicola lentus</name>
    <dbReference type="NCBI Taxonomy" id="2508720"/>
    <lineage>
        <taxon>Bacteria</taxon>
        <taxon>Pseudomonadati</taxon>
        <taxon>Verrucomicrobiota</taxon>
        <taxon>Opitutia</taxon>
        <taxon>Opitutales</taxon>
        <taxon>Opitutaceae</taxon>
        <taxon>Oleiharenicola</taxon>
    </lineage>
</organism>
<sequence>MLFNTRNSRHSLLIEVNPYQILAAGIDRPDSGPVTIEMAAEFERGDDEGLRAWLETNFEKQTSWLPAIASFVPPEALLQRESVVPRRLADPAYLPELVREQYKIENPSAWKLLTLSPLEGEQVAAEGTQRPVLVCGVSHSNVQLMQQQLLDQRLLPYRLEMGILPLLGAIADQQKRASEKRAVVVVVIEQEHTTAYVIGKEGVHTPAPVRHGFASIVQAARREFNLDQADAIRDRLQLADDELLLRASKFVRAIGRDLKPLVDSYEMTTGQPVGEIYCAYLPPALSWIAEPLAQVIGRTPYVLDCAAWQSAVGITPAEGVKPLGQHWLGALSLVAQPEGTSAATAPKPEAVYQGPWRVDCRISAALPSGDLVRRRFITNAIAATLAVAAVVFTFWLVYLGRTLESEIAGWQQRIADNKGQVNALEADTRILTSAAGRIDSAYGLMAAPYRLSELLMALGHNRPASMQIESLDSLPTGLVLRGILREPSDRAKIILDQCRQQMLKDPLIGARFASIGLTTFSRREEADTFDFELTFRLKEAKP</sequence>
<evidence type="ECO:0000313" key="3">
    <source>
        <dbReference type="Proteomes" id="UP000290218"/>
    </source>
</evidence>
<dbReference type="Proteomes" id="UP000290218">
    <property type="component" value="Unassembled WGS sequence"/>
</dbReference>
<gene>
    <name evidence="2" type="ORF">ESB00_02725</name>
</gene>
<keyword evidence="3" id="KW-1185">Reference proteome</keyword>
<evidence type="ECO:0008006" key="4">
    <source>
        <dbReference type="Google" id="ProtNLM"/>
    </source>
</evidence>
<comment type="caution">
    <text evidence="2">The sequence shown here is derived from an EMBL/GenBank/DDBJ whole genome shotgun (WGS) entry which is preliminary data.</text>
</comment>
<dbReference type="RefSeq" id="WP_129046194.1">
    <property type="nucleotide sequence ID" value="NZ_SDHX01000001.1"/>
</dbReference>
<feature type="transmembrane region" description="Helical" evidence="1">
    <location>
        <begin position="376"/>
        <end position="398"/>
    </location>
</feature>
<evidence type="ECO:0000256" key="1">
    <source>
        <dbReference type="SAM" id="Phobius"/>
    </source>
</evidence>
<proteinExistence type="predicted"/>
<keyword evidence="1" id="KW-0472">Membrane</keyword>
<dbReference type="EMBL" id="SDHX01000001">
    <property type="protein sequence ID" value="RXK54830.1"/>
    <property type="molecule type" value="Genomic_DNA"/>
</dbReference>
<keyword evidence="1" id="KW-0812">Transmembrane</keyword>
<reference evidence="2 3" key="1">
    <citation type="submission" date="2019-01" db="EMBL/GenBank/DDBJ databases">
        <title>Lacunisphaera sp. strain TWA-58.</title>
        <authorList>
            <person name="Chen W.-M."/>
        </authorList>
    </citation>
    <scope>NUCLEOTIDE SEQUENCE [LARGE SCALE GENOMIC DNA]</scope>
    <source>
        <strain evidence="2 3">TWA-58</strain>
    </source>
</reference>
<protein>
    <recommendedName>
        <fullName evidence="4">PilN domain-containing protein</fullName>
    </recommendedName>
</protein>
<name>A0A4Q1C7M3_9BACT</name>
<dbReference type="OrthoDB" id="181085at2"/>